<sequence length="101" mass="11143">MTCLNSAKLGKRNEAGKGVQAKGCFFQGKSTLGRLWVRKPTLASGCASAAAVEEYDPTRYTWRMKNMFYVHLSWGEIGVKTSFVSVNGVNKNQPWVLLVGL</sequence>
<accession>A0A0H5RE90</accession>
<dbReference type="EMBL" id="HACM01012123">
    <property type="protein sequence ID" value="CRZ12565.1"/>
    <property type="molecule type" value="Transcribed_RNA"/>
</dbReference>
<dbReference type="AlphaFoldDB" id="A0A0H5RE90"/>
<proteinExistence type="predicted"/>
<evidence type="ECO:0000313" key="1">
    <source>
        <dbReference type="EMBL" id="CRZ12565.1"/>
    </source>
</evidence>
<reference evidence="1" key="1">
    <citation type="submission" date="2015-04" db="EMBL/GenBank/DDBJ databases">
        <title>The genome sequence of the plant pathogenic Rhizarian Plasmodiophora brassicae reveals insights in its biotrophic life cycle and the origin of chitin synthesis.</title>
        <authorList>
            <person name="Schwelm A."/>
            <person name="Fogelqvist J."/>
            <person name="Knaust A."/>
            <person name="Julke S."/>
            <person name="Lilja T."/>
            <person name="Dhandapani V."/>
            <person name="Bonilla-Rosso G."/>
            <person name="Karlsson M."/>
            <person name="Shevchenko A."/>
            <person name="Choi S.R."/>
            <person name="Kim H.G."/>
            <person name="Park J.Y."/>
            <person name="Lim Y.P."/>
            <person name="Ludwig-Muller J."/>
            <person name="Dixelius C."/>
        </authorList>
    </citation>
    <scope>NUCLEOTIDE SEQUENCE</scope>
    <source>
        <tissue evidence="1">Potato root galls</tissue>
    </source>
</reference>
<name>A0A0H5RE90_9EUKA</name>
<organism evidence="1">
    <name type="scientific">Spongospora subterranea</name>
    <dbReference type="NCBI Taxonomy" id="70186"/>
    <lineage>
        <taxon>Eukaryota</taxon>
        <taxon>Sar</taxon>
        <taxon>Rhizaria</taxon>
        <taxon>Endomyxa</taxon>
        <taxon>Phytomyxea</taxon>
        <taxon>Plasmodiophorida</taxon>
        <taxon>Plasmodiophoridae</taxon>
        <taxon>Spongospora</taxon>
    </lineage>
</organism>
<protein>
    <submittedName>
        <fullName evidence="1">Uncharacterized protein</fullName>
    </submittedName>
</protein>